<protein>
    <submittedName>
        <fullName evidence="2">Uncharacterized protein</fullName>
    </submittedName>
</protein>
<name>A0A2G8KNX1_STIJA</name>
<gene>
    <name evidence="2" type="ORF">BSL78_13433</name>
</gene>
<evidence type="ECO:0000313" key="2">
    <source>
        <dbReference type="EMBL" id="PIK49701.1"/>
    </source>
</evidence>
<feature type="compositionally biased region" description="Basic and acidic residues" evidence="1">
    <location>
        <begin position="100"/>
        <end position="122"/>
    </location>
</feature>
<keyword evidence="3" id="KW-1185">Reference proteome</keyword>
<dbReference type="EMBL" id="MRZV01000451">
    <property type="protein sequence ID" value="PIK49701.1"/>
    <property type="molecule type" value="Genomic_DNA"/>
</dbReference>
<sequence>MAAPYHRRERSSRLESTTKASVVEVVLLLRQRRTDCVILGLVEFEVSKDQRLCRCGAGDAGCSKCHICKTCAGELNVARDFGGVRINQAAIYNRGWLRPEDRAKGEDNNLSGDESKEVEKAVSKPPILTPRRSQYTEIKL</sequence>
<evidence type="ECO:0000256" key="1">
    <source>
        <dbReference type="SAM" id="MobiDB-lite"/>
    </source>
</evidence>
<reference evidence="2" key="1">
    <citation type="journal article" date="2017" name="PLoS Biol.">
        <title>The sea cucumber genome provides insights into morphological evolution and visceral regeneration.</title>
        <authorList>
            <person name="Zhang X."/>
            <person name="Sun L."/>
            <person name="Yuan J."/>
            <person name="Sun Y."/>
            <person name="Gao Y."/>
            <person name="Zhang L."/>
            <person name="Li S."/>
            <person name="Dai H."/>
            <person name="Hamel J.F."/>
            <person name="Liu C."/>
            <person name="Yu Y."/>
            <person name="Liu S."/>
            <person name="Lin W."/>
            <person name="Guo K."/>
            <person name="Jin S."/>
            <person name="Xu P."/>
            <person name="Storey K.B."/>
            <person name="Huan P."/>
            <person name="Zhang T."/>
            <person name="Zhou Y."/>
            <person name="Zhang J."/>
            <person name="Lin C."/>
            <person name="Li X."/>
            <person name="Xing L."/>
            <person name="Huo D."/>
            <person name="Sun M."/>
            <person name="Wang L."/>
            <person name="Mercier A."/>
            <person name="Li F."/>
            <person name="Yang H."/>
            <person name="Xiang J."/>
        </authorList>
    </citation>
    <scope>NUCLEOTIDE SEQUENCE [LARGE SCALE GENOMIC DNA]</scope>
    <source>
        <strain evidence="2">Shaxun</strain>
        <tissue evidence="2">Muscle</tissue>
    </source>
</reference>
<proteinExistence type="predicted"/>
<dbReference type="Proteomes" id="UP000230750">
    <property type="component" value="Unassembled WGS sequence"/>
</dbReference>
<dbReference type="AlphaFoldDB" id="A0A2G8KNX1"/>
<accession>A0A2G8KNX1</accession>
<feature type="region of interest" description="Disordered" evidence="1">
    <location>
        <begin position="100"/>
        <end position="140"/>
    </location>
</feature>
<organism evidence="2 3">
    <name type="scientific">Stichopus japonicus</name>
    <name type="common">Sea cucumber</name>
    <dbReference type="NCBI Taxonomy" id="307972"/>
    <lineage>
        <taxon>Eukaryota</taxon>
        <taxon>Metazoa</taxon>
        <taxon>Echinodermata</taxon>
        <taxon>Eleutherozoa</taxon>
        <taxon>Echinozoa</taxon>
        <taxon>Holothuroidea</taxon>
        <taxon>Aspidochirotacea</taxon>
        <taxon>Aspidochirotida</taxon>
        <taxon>Stichopodidae</taxon>
        <taxon>Apostichopus</taxon>
    </lineage>
</organism>
<feature type="compositionally biased region" description="Polar residues" evidence="1">
    <location>
        <begin position="131"/>
        <end position="140"/>
    </location>
</feature>
<evidence type="ECO:0000313" key="3">
    <source>
        <dbReference type="Proteomes" id="UP000230750"/>
    </source>
</evidence>
<comment type="caution">
    <text evidence="2">The sequence shown here is derived from an EMBL/GenBank/DDBJ whole genome shotgun (WGS) entry which is preliminary data.</text>
</comment>